<protein>
    <submittedName>
        <fullName evidence="1">Calmodulin-binding transcription activator 2-like</fullName>
    </submittedName>
</protein>
<evidence type="ECO:0000313" key="1">
    <source>
        <dbReference type="EMBL" id="KZV50975.1"/>
    </source>
</evidence>
<proteinExistence type="predicted"/>
<dbReference type="AlphaFoldDB" id="A0A2Z7CXB1"/>
<name>A0A2Z7CXB1_9LAMI</name>
<accession>A0A2Z7CXB1</accession>
<sequence>MLVSTCVRSGHPDLDCDVMPFSGNIFGFSGMTCPVGRVDFCATSFGGIPNLFWRRVQILVEDSDWSKSGSVGFLLPRRFFLYLFRRLELARGAIAKEDTLCFLLAFWPIGYSVRQRFDPIHDGDRRWRAATGGVREVVERGRPRLRFLEARVVCIIDSACKNQLVVVSVQYGPFNTYIPIRSTTIGKSRVARDPISMRTSWRSNSDIASVTSIGYPRMRASGEYSTTKHRILHASGPHPIPPPNDPETNQYNQDIGLIHSTNGNHLESPNEGSSIDHQLCAVLLNPLSSLFSCMHSIYNLLYLFAVLCCSPYWGWTPVPPGLIVLLLVCCSGFSGFSAGYGDGLADGVPGDACFQETPFRTVALLRTVSLFQTITLLRSNRAPSQMVAVFRTARSVSGMSSCIVPEKSVWSDLEYTDSSECASFIVGEIQIRSLLCNMRAGSDWVLADSMGRRCKLDAALGVTLASQAELTLESWVDP</sequence>
<evidence type="ECO:0000313" key="2">
    <source>
        <dbReference type="Proteomes" id="UP000250235"/>
    </source>
</evidence>
<dbReference type="Proteomes" id="UP000250235">
    <property type="component" value="Unassembled WGS sequence"/>
</dbReference>
<organism evidence="1 2">
    <name type="scientific">Dorcoceras hygrometricum</name>
    <dbReference type="NCBI Taxonomy" id="472368"/>
    <lineage>
        <taxon>Eukaryota</taxon>
        <taxon>Viridiplantae</taxon>
        <taxon>Streptophyta</taxon>
        <taxon>Embryophyta</taxon>
        <taxon>Tracheophyta</taxon>
        <taxon>Spermatophyta</taxon>
        <taxon>Magnoliopsida</taxon>
        <taxon>eudicotyledons</taxon>
        <taxon>Gunneridae</taxon>
        <taxon>Pentapetalae</taxon>
        <taxon>asterids</taxon>
        <taxon>lamiids</taxon>
        <taxon>Lamiales</taxon>
        <taxon>Gesneriaceae</taxon>
        <taxon>Didymocarpoideae</taxon>
        <taxon>Trichosporeae</taxon>
        <taxon>Loxocarpinae</taxon>
        <taxon>Dorcoceras</taxon>
    </lineage>
</organism>
<reference evidence="1 2" key="1">
    <citation type="journal article" date="2015" name="Proc. Natl. Acad. Sci. U.S.A.">
        <title>The resurrection genome of Boea hygrometrica: A blueprint for survival of dehydration.</title>
        <authorList>
            <person name="Xiao L."/>
            <person name="Yang G."/>
            <person name="Zhang L."/>
            <person name="Yang X."/>
            <person name="Zhao S."/>
            <person name="Ji Z."/>
            <person name="Zhou Q."/>
            <person name="Hu M."/>
            <person name="Wang Y."/>
            <person name="Chen M."/>
            <person name="Xu Y."/>
            <person name="Jin H."/>
            <person name="Xiao X."/>
            <person name="Hu G."/>
            <person name="Bao F."/>
            <person name="Hu Y."/>
            <person name="Wan P."/>
            <person name="Li L."/>
            <person name="Deng X."/>
            <person name="Kuang T."/>
            <person name="Xiang C."/>
            <person name="Zhu J.K."/>
            <person name="Oliver M.J."/>
            <person name="He Y."/>
        </authorList>
    </citation>
    <scope>NUCLEOTIDE SEQUENCE [LARGE SCALE GENOMIC DNA]</scope>
    <source>
        <strain evidence="2">cv. XS01</strain>
    </source>
</reference>
<dbReference type="EMBL" id="KQ992197">
    <property type="protein sequence ID" value="KZV50975.1"/>
    <property type="molecule type" value="Genomic_DNA"/>
</dbReference>
<keyword evidence="2" id="KW-1185">Reference proteome</keyword>
<gene>
    <name evidence="1" type="ORF">F511_14310</name>
</gene>